<proteinExistence type="predicted"/>
<dbReference type="Proteomes" id="UP000530564">
    <property type="component" value="Unassembled WGS sequence"/>
</dbReference>
<keyword evidence="1" id="KW-1133">Transmembrane helix</keyword>
<dbReference type="Pfam" id="PF12966">
    <property type="entry name" value="AtpR"/>
    <property type="match status" value="1"/>
</dbReference>
<evidence type="ECO:0000313" key="2">
    <source>
        <dbReference type="EMBL" id="MBB3892965.1"/>
    </source>
</evidence>
<accession>A0A840A1Y2</accession>
<comment type="caution">
    <text evidence="2">The sequence shown here is derived from an EMBL/GenBank/DDBJ whole genome shotgun (WGS) entry which is preliminary data.</text>
</comment>
<organism evidence="2 3">
    <name type="scientific">Phenylobacterium haematophilum</name>
    <dbReference type="NCBI Taxonomy" id="98513"/>
    <lineage>
        <taxon>Bacteria</taxon>
        <taxon>Pseudomonadati</taxon>
        <taxon>Pseudomonadota</taxon>
        <taxon>Alphaproteobacteria</taxon>
        <taxon>Caulobacterales</taxon>
        <taxon>Caulobacteraceae</taxon>
        <taxon>Phenylobacterium</taxon>
    </lineage>
</organism>
<evidence type="ECO:0008006" key="4">
    <source>
        <dbReference type="Google" id="ProtNLM"/>
    </source>
</evidence>
<evidence type="ECO:0000256" key="1">
    <source>
        <dbReference type="SAM" id="Phobius"/>
    </source>
</evidence>
<dbReference type="EMBL" id="JACIDK010000006">
    <property type="protein sequence ID" value="MBB3892965.1"/>
    <property type="molecule type" value="Genomic_DNA"/>
</dbReference>
<sequence length="90" mass="9280">MTGDEIGRLAIFGVAGLALGGASLASLRFNTRLYMSGDLWRPIGLHIVRLAVLAAVLIWAAHAGAGPLIAIAAGLVLARPLTLRLLARVG</sequence>
<keyword evidence="1" id="KW-0472">Membrane</keyword>
<name>A0A840A1Y2_9CAUL</name>
<reference evidence="2 3" key="1">
    <citation type="submission" date="2020-08" db="EMBL/GenBank/DDBJ databases">
        <title>Genomic Encyclopedia of Type Strains, Phase IV (KMG-IV): sequencing the most valuable type-strain genomes for metagenomic binning, comparative biology and taxonomic classification.</title>
        <authorList>
            <person name="Goeker M."/>
        </authorList>
    </citation>
    <scope>NUCLEOTIDE SEQUENCE [LARGE SCALE GENOMIC DNA]</scope>
    <source>
        <strain evidence="2 3">DSM 21793</strain>
    </source>
</reference>
<keyword evidence="1" id="KW-0812">Transmembrane</keyword>
<dbReference type="RefSeq" id="WP_183775961.1">
    <property type="nucleotide sequence ID" value="NZ_JACIDK010000006.1"/>
</dbReference>
<dbReference type="AlphaFoldDB" id="A0A840A1Y2"/>
<dbReference type="InterPro" id="IPR017581">
    <property type="entry name" value="AtpR-like"/>
</dbReference>
<keyword evidence="3" id="KW-1185">Reference proteome</keyword>
<feature type="transmembrane region" description="Helical" evidence="1">
    <location>
        <begin position="6"/>
        <end position="27"/>
    </location>
</feature>
<gene>
    <name evidence="2" type="ORF">GGQ61_003703</name>
</gene>
<protein>
    <recommendedName>
        <fullName evidence="4">ATP synthase subunit I</fullName>
    </recommendedName>
</protein>
<evidence type="ECO:0000313" key="3">
    <source>
        <dbReference type="Proteomes" id="UP000530564"/>
    </source>
</evidence>